<dbReference type="GO" id="GO:0019622">
    <property type="term" value="P:3-(3-hydroxy)phenylpropionate catabolic process"/>
    <property type="evidence" value="ECO:0007669"/>
    <property type="project" value="TreeGrafter"/>
</dbReference>
<keyword evidence="1" id="KW-0560">Oxidoreductase</keyword>
<dbReference type="GO" id="GO:0071949">
    <property type="term" value="F:FAD binding"/>
    <property type="evidence" value="ECO:0007669"/>
    <property type="project" value="InterPro"/>
</dbReference>
<feature type="domain" description="FAD-binding" evidence="3">
    <location>
        <begin position="18"/>
        <end position="103"/>
    </location>
</feature>
<gene>
    <name evidence="4" type="ORF">BCF44_107378</name>
</gene>
<name>A0A3E0HJL1_9PSEU</name>
<protein>
    <submittedName>
        <fullName evidence="4">3-(3-hydroxy-phenyl)propionate hydroxylase</fullName>
    </submittedName>
</protein>
<dbReference type="Gene3D" id="3.50.50.60">
    <property type="entry name" value="FAD/NAD(P)-binding domain"/>
    <property type="match status" value="1"/>
</dbReference>
<dbReference type="InterPro" id="IPR050631">
    <property type="entry name" value="PheA/TfdB_FAD_monoxygenase"/>
</dbReference>
<dbReference type="PANTHER" id="PTHR43476">
    <property type="entry name" value="3-(3-HYDROXY-PHENYL)PROPIONATE/3-HYDROXYCINNAMIC ACID HYDROXYLASE"/>
    <property type="match status" value="1"/>
</dbReference>
<dbReference type="InterPro" id="IPR002938">
    <property type="entry name" value="FAD-bd"/>
</dbReference>
<accession>A0A3E0HJL1</accession>
<comment type="caution">
    <text evidence="4">The sequence shown here is derived from an EMBL/GenBank/DDBJ whole genome shotgun (WGS) entry which is preliminary data.</text>
</comment>
<keyword evidence="5" id="KW-1185">Reference proteome</keyword>
<reference evidence="4 5" key="1">
    <citation type="submission" date="2018-08" db="EMBL/GenBank/DDBJ databases">
        <title>Genomic Encyclopedia of Archaeal and Bacterial Type Strains, Phase II (KMG-II): from individual species to whole genera.</title>
        <authorList>
            <person name="Goeker M."/>
        </authorList>
    </citation>
    <scope>NUCLEOTIDE SEQUENCE [LARGE SCALE GENOMIC DNA]</scope>
    <source>
        <strain evidence="4 5">DSM 45791</strain>
    </source>
</reference>
<dbReference type="SUPFAM" id="SSF51905">
    <property type="entry name" value="FAD/NAD(P)-binding domain"/>
    <property type="match status" value="1"/>
</dbReference>
<dbReference type="GO" id="GO:0008688">
    <property type="term" value="F:3-(3-hydroxyphenyl)propionate hydroxylase activity"/>
    <property type="evidence" value="ECO:0007669"/>
    <property type="project" value="TreeGrafter"/>
</dbReference>
<dbReference type="RefSeq" id="WP_246015426.1">
    <property type="nucleotide sequence ID" value="NZ_CP144375.1"/>
</dbReference>
<sequence>MFDQPDLEQLPCTGLAGLDGFTLRGNTEVTGIAQDETGARVEMTDRGTDARETIHAEHVLGCDGANSLTRTAIGATLADLKFDRRWLVVDIATTADLGQWEGVHQVCDARRAATYMRFGKTRYRWESRLLPGETGDDFHSLDRLYPLIAPWTKDIPAGDLEIVRGSRSSDRNRRPVHSTTATALSAGSIHTRRRRSTSNPVA</sequence>
<evidence type="ECO:0000313" key="5">
    <source>
        <dbReference type="Proteomes" id="UP000256269"/>
    </source>
</evidence>
<dbReference type="Proteomes" id="UP000256269">
    <property type="component" value="Unassembled WGS sequence"/>
</dbReference>
<evidence type="ECO:0000256" key="1">
    <source>
        <dbReference type="ARBA" id="ARBA00023002"/>
    </source>
</evidence>
<dbReference type="EMBL" id="QUNO01000007">
    <property type="protein sequence ID" value="REH46245.1"/>
    <property type="molecule type" value="Genomic_DNA"/>
</dbReference>
<feature type="region of interest" description="Disordered" evidence="2">
    <location>
        <begin position="165"/>
        <end position="202"/>
    </location>
</feature>
<dbReference type="InterPro" id="IPR036188">
    <property type="entry name" value="FAD/NAD-bd_sf"/>
</dbReference>
<evidence type="ECO:0000313" key="4">
    <source>
        <dbReference type="EMBL" id="REH46245.1"/>
    </source>
</evidence>
<dbReference type="Gene3D" id="3.30.70.2450">
    <property type="match status" value="1"/>
</dbReference>
<dbReference type="AlphaFoldDB" id="A0A3E0HJL1"/>
<evidence type="ECO:0000256" key="2">
    <source>
        <dbReference type="SAM" id="MobiDB-lite"/>
    </source>
</evidence>
<organism evidence="4 5">
    <name type="scientific">Kutzneria buriramensis</name>
    <dbReference type="NCBI Taxonomy" id="1045776"/>
    <lineage>
        <taxon>Bacteria</taxon>
        <taxon>Bacillati</taxon>
        <taxon>Actinomycetota</taxon>
        <taxon>Actinomycetes</taxon>
        <taxon>Pseudonocardiales</taxon>
        <taxon>Pseudonocardiaceae</taxon>
        <taxon>Kutzneria</taxon>
    </lineage>
</organism>
<dbReference type="Pfam" id="PF01494">
    <property type="entry name" value="FAD_binding_3"/>
    <property type="match status" value="1"/>
</dbReference>
<evidence type="ECO:0000259" key="3">
    <source>
        <dbReference type="Pfam" id="PF01494"/>
    </source>
</evidence>
<dbReference type="PANTHER" id="PTHR43476:SF3">
    <property type="entry name" value="FAD-BINDING MONOOXYGENASE"/>
    <property type="match status" value="1"/>
</dbReference>
<proteinExistence type="predicted"/>